<dbReference type="OrthoDB" id="2966751at2759"/>
<evidence type="ECO:0000313" key="1">
    <source>
        <dbReference type="EMBL" id="KAF5351447.1"/>
    </source>
</evidence>
<proteinExistence type="predicted"/>
<gene>
    <name evidence="1" type="ORF">D9758_013532</name>
</gene>
<reference evidence="1 2" key="1">
    <citation type="journal article" date="2020" name="ISME J.">
        <title>Uncovering the hidden diversity of litter-decomposition mechanisms in mushroom-forming fungi.</title>
        <authorList>
            <person name="Floudas D."/>
            <person name="Bentzer J."/>
            <person name="Ahren D."/>
            <person name="Johansson T."/>
            <person name="Persson P."/>
            <person name="Tunlid A."/>
        </authorList>
    </citation>
    <scope>NUCLEOTIDE SEQUENCE [LARGE SCALE GENOMIC DNA]</scope>
    <source>
        <strain evidence="1 2">CBS 291.85</strain>
    </source>
</reference>
<accession>A0A8H5FWM4</accession>
<sequence length="286" mass="30445">MTSKTYGEYTTSIATCDPDISCSALIRMWHCPGSQLLLDNTCVFLFAKWFVPSNDSPVVLKPLYLYPFPGNPTDDDYQDRLPDFHVPVTVFTGTVLSTANNNVPLSYAQTKTFVVASSEFITGTVQSFSLRMCMDPTSPRWTKVPVPNVSNLVYAVGPICGFYNNTLHVDLSSVVLNLGGGANAAPSNGGGNGGSSLPTGRKRCFSALASTGLEPKKRRFEGLPIQPAFESAVDVLPGNLGTAAPPQPDAQCSTAGEITVTAGSLLINDAASDITAKVRGKRKEKL</sequence>
<dbReference type="AlphaFoldDB" id="A0A8H5FWM4"/>
<dbReference type="EMBL" id="JAACJM010000070">
    <property type="protein sequence ID" value="KAF5351447.1"/>
    <property type="molecule type" value="Genomic_DNA"/>
</dbReference>
<evidence type="ECO:0000313" key="2">
    <source>
        <dbReference type="Proteomes" id="UP000559256"/>
    </source>
</evidence>
<organism evidence="1 2">
    <name type="scientific">Tetrapyrgos nigripes</name>
    <dbReference type="NCBI Taxonomy" id="182062"/>
    <lineage>
        <taxon>Eukaryota</taxon>
        <taxon>Fungi</taxon>
        <taxon>Dikarya</taxon>
        <taxon>Basidiomycota</taxon>
        <taxon>Agaricomycotina</taxon>
        <taxon>Agaricomycetes</taxon>
        <taxon>Agaricomycetidae</taxon>
        <taxon>Agaricales</taxon>
        <taxon>Marasmiineae</taxon>
        <taxon>Marasmiaceae</taxon>
        <taxon>Tetrapyrgos</taxon>
    </lineage>
</organism>
<comment type="caution">
    <text evidence="1">The sequence shown here is derived from an EMBL/GenBank/DDBJ whole genome shotgun (WGS) entry which is preliminary data.</text>
</comment>
<keyword evidence="2" id="KW-1185">Reference proteome</keyword>
<protein>
    <submittedName>
        <fullName evidence="1">Uncharacterized protein</fullName>
    </submittedName>
</protein>
<dbReference type="Proteomes" id="UP000559256">
    <property type="component" value="Unassembled WGS sequence"/>
</dbReference>
<name>A0A8H5FWM4_9AGAR</name>